<dbReference type="EMBL" id="JAWXYG010000005">
    <property type="protein sequence ID" value="KAK4271096.1"/>
    <property type="molecule type" value="Genomic_DNA"/>
</dbReference>
<evidence type="ECO:0000256" key="5">
    <source>
        <dbReference type="ARBA" id="ARBA00023136"/>
    </source>
</evidence>
<dbReference type="Gene3D" id="1.10.3730.20">
    <property type="match status" value="1"/>
</dbReference>
<reference evidence="8" key="1">
    <citation type="submission" date="2023-10" db="EMBL/GenBank/DDBJ databases">
        <title>Chromosome-level genome of the transformable northern wattle, Acacia crassicarpa.</title>
        <authorList>
            <person name="Massaro I."/>
            <person name="Sinha N.R."/>
            <person name="Poethig S."/>
            <person name="Leichty A.R."/>
        </authorList>
    </citation>
    <scope>NUCLEOTIDE SEQUENCE</scope>
    <source>
        <strain evidence="8">Acra3RX</strain>
        <tissue evidence="8">Leaf</tissue>
    </source>
</reference>
<protein>
    <recommendedName>
        <fullName evidence="6">WAT1-related protein</fullName>
    </recommendedName>
</protein>
<feature type="domain" description="EamA" evidence="7">
    <location>
        <begin position="1"/>
        <end position="100"/>
    </location>
</feature>
<dbReference type="GO" id="GO:0022857">
    <property type="term" value="F:transmembrane transporter activity"/>
    <property type="evidence" value="ECO:0007669"/>
    <property type="project" value="InterPro"/>
</dbReference>
<dbReference type="PANTHER" id="PTHR31218">
    <property type="entry name" value="WAT1-RELATED PROTEIN"/>
    <property type="match status" value="1"/>
</dbReference>
<feature type="transmembrane region" description="Helical" evidence="6">
    <location>
        <begin position="28"/>
        <end position="49"/>
    </location>
</feature>
<dbReference type="GO" id="GO:0016020">
    <property type="term" value="C:membrane"/>
    <property type="evidence" value="ECO:0007669"/>
    <property type="project" value="UniProtKB-SubCell"/>
</dbReference>
<dbReference type="SUPFAM" id="SSF103481">
    <property type="entry name" value="Multidrug resistance efflux transporter EmrE"/>
    <property type="match status" value="1"/>
</dbReference>
<keyword evidence="3 6" id="KW-0812">Transmembrane</keyword>
<proteinExistence type="inferred from homology"/>
<comment type="caution">
    <text evidence="6">Lacks conserved residue(s) required for the propagation of feature annotation.</text>
</comment>
<evidence type="ECO:0000313" key="9">
    <source>
        <dbReference type="Proteomes" id="UP001293593"/>
    </source>
</evidence>
<comment type="caution">
    <text evidence="8">The sequence shown here is derived from an EMBL/GenBank/DDBJ whole genome shotgun (WGS) entry which is preliminary data.</text>
</comment>
<evidence type="ECO:0000259" key="7">
    <source>
        <dbReference type="Pfam" id="PF00892"/>
    </source>
</evidence>
<feature type="transmembrane region" description="Helical" evidence="6">
    <location>
        <begin position="81"/>
        <end position="101"/>
    </location>
</feature>
<evidence type="ECO:0000256" key="4">
    <source>
        <dbReference type="ARBA" id="ARBA00022989"/>
    </source>
</evidence>
<keyword evidence="4 6" id="KW-1133">Transmembrane helix</keyword>
<comment type="subcellular location">
    <subcellularLocation>
        <location evidence="1 6">Membrane</location>
        <topology evidence="1 6">Multi-pass membrane protein</topology>
    </subcellularLocation>
</comment>
<gene>
    <name evidence="8" type="ORF">QN277_019837</name>
</gene>
<evidence type="ECO:0000313" key="8">
    <source>
        <dbReference type="EMBL" id="KAK4271096.1"/>
    </source>
</evidence>
<evidence type="ECO:0000256" key="6">
    <source>
        <dbReference type="RuleBase" id="RU363077"/>
    </source>
</evidence>
<keyword evidence="5 6" id="KW-0472">Membrane</keyword>
<dbReference type="Proteomes" id="UP001293593">
    <property type="component" value="Unassembled WGS sequence"/>
</dbReference>
<evidence type="ECO:0000256" key="3">
    <source>
        <dbReference type="ARBA" id="ARBA00022692"/>
    </source>
</evidence>
<dbReference type="InterPro" id="IPR037185">
    <property type="entry name" value="EmrE-like"/>
</dbReference>
<evidence type="ECO:0000256" key="2">
    <source>
        <dbReference type="ARBA" id="ARBA00007635"/>
    </source>
</evidence>
<evidence type="ECO:0000256" key="1">
    <source>
        <dbReference type="ARBA" id="ARBA00004141"/>
    </source>
</evidence>
<dbReference type="Pfam" id="PF00892">
    <property type="entry name" value="EamA"/>
    <property type="match status" value="1"/>
</dbReference>
<name>A0AAE1JLM6_9FABA</name>
<sequence>MAAIFSTAFAFCLERDLTQWKLGWNIRLFTVAYAGIVISGIMVVVIAWCVDKKGPLYVAAFNPLNLFFVAIAGSFMLDEKLYLGSIIGGLLIVCGLYMVLWRKGKEIKNMKQLIPSLSLHEIIVMRSPTEDKNFPHT</sequence>
<dbReference type="InterPro" id="IPR000620">
    <property type="entry name" value="EamA_dom"/>
</dbReference>
<accession>A0AAE1JLM6</accession>
<dbReference type="InterPro" id="IPR030184">
    <property type="entry name" value="WAT1-related"/>
</dbReference>
<comment type="similarity">
    <text evidence="2 6">Belongs to the drug/metabolite transporter (DMT) superfamily. Plant drug/metabolite exporter (P-DME) (TC 2.A.7.4) family.</text>
</comment>
<organism evidence="8 9">
    <name type="scientific">Acacia crassicarpa</name>
    <name type="common">northern wattle</name>
    <dbReference type="NCBI Taxonomy" id="499986"/>
    <lineage>
        <taxon>Eukaryota</taxon>
        <taxon>Viridiplantae</taxon>
        <taxon>Streptophyta</taxon>
        <taxon>Embryophyta</taxon>
        <taxon>Tracheophyta</taxon>
        <taxon>Spermatophyta</taxon>
        <taxon>Magnoliopsida</taxon>
        <taxon>eudicotyledons</taxon>
        <taxon>Gunneridae</taxon>
        <taxon>Pentapetalae</taxon>
        <taxon>rosids</taxon>
        <taxon>fabids</taxon>
        <taxon>Fabales</taxon>
        <taxon>Fabaceae</taxon>
        <taxon>Caesalpinioideae</taxon>
        <taxon>mimosoid clade</taxon>
        <taxon>Acacieae</taxon>
        <taxon>Acacia</taxon>
    </lineage>
</organism>
<feature type="transmembrane region" description="Helical" evidence="6">
    <location>
        <begin position="56"/>
        <end position="75"/>
    </location>
</feature>
<keyword evidence="9" id="KW-1185">Reference proteome</keyword>
<dbReference type="AlphaFoldDB" id="A0AAE1JLM6"/>